<comment type="caution">
    <text evidence="2">The sequence shown here is derived from an EMBL/GenBank/DDBJ whole genome shotgun (WGS) entry which is preliminary data.</text>
</comment>
<reference evidence="2 3" key="2">
    <citation type="submission" date="2019-09" db="EMBL/GenBank/DDBJ databases">
        <authorList>
            <person name="Jin C."/>
        </authorList>
    </citation>
    <scope>NUCLEOTIDE SEQUENCE [LARGE SCALE GENOMIC DNA]</scope>
    <source>
        <strain evidence="2 3">BN140078</strain>
    </source>
</reference>
<dbReference type="Pfam" id="PF09346">
    <property type="entry name" value="SMI1_KNR4"/>
    <property type="match status" value="1"/>
</dbReference>
<proteinExistence type="predicted"/>
<evidence type="ECO:0000313" key="2">
    <source>
        <dbReference type="EMBL" id="KAA2241712.1"/>
    </source>
</evidence>
<dbReference type="Gene3D" id="3.40.1580.10">
    <property type="entry name" value="SMI1/KNR4-like"/>
    <property type="match status" value="1"/>
</dbReference>
<protein>
    <submittedName>
        <fullName evidence="2">SMI1/KNR4 family protein</fullName>
    </submittedName>
</protein>
<dbReference type="SMART" id="SM00860">
    <property type="entry name" value="SMI1_KNR4"/>
    <property type="match status" value="1"/>
</dbReference>
<dbReference type="RefSeq" id="WP_149839219.1">
    <property type="nucleotide sequence ID" value="NZ_VUOC01000003.1"/>
</dbReference>
<dbReference type="InterPro" id="IPR018958">
    <property type="entry name" value="Knr4/Smi1-like_dom"/>
</dbReference>
<dbReference type="InterPro" id="IPR037883">
    <property type="entry name" value="Knr4/Smi1-like_sf"/>
</dbReference>
<keyword evidence="3" id="KW-1185">Reference proteome</keyword>
<dbReference type="Proteomes" id="UP000324611">
    <property type="component" value="Unassembled WGS sequence"/>
</dbReference>
<dbReference type="SUPFAM" id="SSF160631">
    <property type="entry name" value="SMI1/KNR4-like"/>
    <property type="match status" value="1"/>
</dbReference>
<dbReference type="AlphaFoldDB" id="A0A5B2VTS1"/>
<sequence>MKPSLLTRIDQFLSKNPSLKGRPATTEEISAAEKELQVTLHPDYQEFIRHFGGAYAGIAIHGFSNGSSIGKETIIDLTSLNRKLANENGIFPELNQCYVIADDGAGNPVALSPEGKVLVFDYDTGERQELAVSFETFIEEYFHEW</sequence>
<organism evidence="2 3">
    <name type="scientific">Chitinophaga agrisoli</name>
    <dbReference type="NCBI Taxonomy" id="2607653"/>
    <lineage>
        <taxon>Bacteria</taxon>
        <taxon>Pseudomonadati</taxon>
        <taxon>Bacteroidota</taxon>
        <taxon>Chitinophagia</taxon>
        <taxon>Chitinophagales</taxon>
        <taxon>Chitinophagaceae</taxon>
        <taxon>Chitinophaga</taxon>
    </lineage>
</organism>
<evidence type="ECO:0000313" key="3">
    <source>
        <dbReference type="Proteomes" id="UP000324611"/>
    </source>
</evidence>
<accession>A0A5B2VTS1</accession>
<feature type="domain" description="Knr4/Smi1-like" evidence="1">
    <location>
        <begin position="23"/>
        <end position="140"/>
    </location>
</feature>
<evidence type="ECO:0000259" key="1">
    <source>
        <dbReference type="SMART" id="SM00860"/>
    </source>
</evidence>
<gene>
    <name evidence="2" type="ORF">F0L74_17715</name>
</gene>
<name>A0A5B2VTS1_9BACT</name>
<dbReference type="EMBL" id="VUOC01000003">
    <property type="protein sequence ID" value="KAA2241712.1"/>
    <property type="molecule type" value="Genomic_DNA"/>
</dbReference>
<reference evidence="2 3" key="1">
    <citation type="submission" date="2019-09" db="EMBL/GenBank/DDBJ databases">
        <title>Chitinophaga ginsengihumi sp. nov., isolated from soil of ginseng rhizosphere.</title>
        <authorList>
            <person name="Lee J."/>
        </authorList>
    </citation>
    <scope>NUCLEOTIDE SEQUENCE [LARGE SCALE GENOMIC DNA]</scope>
    <source>
        <strain evidence="2 3">BN140078</strain>
    </source>
</reference>